<keyword evidence="3" id="KW-0804">Transcription</keyword>
<dbReference type="PROSITE" id="PS50977">
    <property type="entry name" value="HTH_TETR_2"/>
    <property type="match status" value="1"/>
</dbReference>
<reference evidence="7 8" key="1">
    <citation type="submission" date="2018-10" db="EMBL/GenBank/DDBJ databases">
        <title>Genomic Encyclopedia of Archaeal and Bacterial Type Strains, Phase II (KMG-II): from individual species to whole genera.</title>
        <authorList>
            <person name="Goeker M."/>
        </authorList>
    </citation>
    <scope>NUCLEOTIDE SEQUENCE [LARGE SCALE GENOMIC DNA]</scope>
    <source>
        <strain evidence="7 8">RP-AC37</strain>
    </source>
</reference>
<dbReference type="AlphaFoldDB" id="A0A420XLJ6"/>
<dbReference type="RefSeq" id="WP_183062027.1">
    <property type="nucleotide sequence ID" value="NZ_RBWV01000014.1"/>
</dbReference>
<dbReference type="InterPro" id="IPR023772">
    <property type="entry name" value="DNA-bd_HTH_TetR-type_CS"/>
</dbReference>
<evidence type="ECO:0000256" key="1">
    <source>
        <dbReference type="ARBA" id="ARBA00023015"/>
    </source>
</evidence>
<dbReference type="PANTHER" id="PTHR30055">
    <property type="entry name" value="HTH-TYPE TRANSCRIPTIONAL REGULATOR RUTR"/>
    <property type="match status" value="1"/>
</dbReference>
<dbReference type="GO" id="GO:0003700">
    <property type="term" value="F:DNA-binding transcription factor activity"/>
    <property type="evidence" value="ECO:0007669"/>
    <property type="project" value="TreeGrafter"/>
</dbReference>
<feature type="region of interest" description="Disordered" evidence="5">
    <location>
        <begin position="1"/>
        <end position="31"/>
    </location>
</feature>
<feature type="compositionally biased region" description="Basic and acidic residues" evidence="5">
    <location>
        <begin position="8"/>
        <end position="20"/>
    </location>
</feature>
<accession>A0A420XLJ6</accession>
<keyword evidence="2 4" id="KW-0238">DNA-binding</keyword>
<dbReference type="Gene3D" id="1.10.357.10">
    <property type="entry name" value="Tetracycline Repressor, domain 2"/>
    <property type="match status" value="1"/>
</dbReference>
<dbReference type="PANTHER" id="PTHR30055:SF148">
    <property type="entry name" value="TETR-FAMILY TRANSCRIPTIONAL REGULATOR"/>
    <property type="match status" value="1"/>
</dbReference>
<evidence type="ECO:0000256" key="5">
    <source>
        <dbReference type="SAM" id="MobiDB-lite"/>
    </source>
</evidence>
<proteinExistence type="predicted"/>
<dbReference type="InterPro" id="IPR036271">
    <property type="entry name" value="Tet_transcr_reg_TetR-rel_C_sf"/>
</dbReference>
<evidence type="ECO:0000313" key="7">
    <source>
        <dbReference type="EMBL" id="RKS71404.1"/>
    </source>
</evidence>
<dbReference type="SUPFAM" id="SSF48498">
    <property type="entry name" value="Tetracyclin repressor-like, C-terminal domain"/>
    <property type="match status" value="1"/>
</dbReference>
<sequence>MEPVASVEPEREASEPEREASVASEPVRSEGSRDDAICDAALSLLAEVGYDNMSMDAIASRARASKATIYRHWSGKRELVVEAMRRRGPACIEVPDTGTLRGDALATLRQAGKGLLGTEQEVITAVLRELRACPEIADYVRGEMHESKRAVSRTLTERAVARGELPPDADPDLFFEIAPALIFFRATVLAEPIDEAFLTHVVDDVILPLMQRPKTPATGEPMKESA</sequence>
<organism evidence="7 8">
    <name type="scientific">Motilibacter peucedani</name>
    <dbReference type="NCBI Taxonomy" id="598650"/>
    <lineage>
        <taxon>Bacteria</taxon>
        <taxon>Bacillati</taxon>
        <taxon>Actinomycetota</taxon>
        <taxon>Actinomycetes</taxon>
        <taxon>Motilibacterales</taxon>
        <taxon>Motilibacteraceae</taxon>
        <taxon>Motilibacter</taxon>
    </lineage>
</organism>
<dbReference type="InterPro" id="IPR001647">
    <property type="entry name" value="HTH_TetR"/>
</dbReference>
<evidence type="ECO:0000259" key="6">
    <source>
        <dbReference type="PROSITE" id="PS50977"/>
    </source>
</evidence>
<keyword evidence="8" id="KW-1185">Reference proteome</keyword>
<name>A0A420XLJ6_9ACTN</name>
<dbReference type="PROSITE" id="PS01081">
    <property type="entry name" value="HTH_TETR_1"/>
    <property type="match status" value="1"/>
</dbReference>
<comment type="caution">
    <text evidence="7">The sequence shown here is derived from an EMBL/GenBank/DDBJ whole genome shotgun (WGS) entry which is preliminary data.</text>
</comment>
<evidence type="ECO:0000256" key="2">
    <source>
        <dbReference type="ARBA" id="ARBA00023125"/>
    </source>
</evidence>
<evidence type="ECO:0000313" key="8">
    <source>
        <dbReference type="Proteomes" id="UP000281955"/>
    </source>
</evidence>
<dbReference type="SUPFAM" id="SSF46689">
    <property type="entry name" value="Homeodomain-like"/>
    <property type="match status" value="1"/>
</dbReference>
<dbReference type="InterPro" id="IPR009057">
    <property type="entry name" value="Homeodomain-like_sf"/>
</dbReference>
<gene>
    <name evidence="7" type="ORF">CLV35_3202</name>
</gene>
<dbReference type="EMBL" id="RBWV01000014">
    <property type="protein sequence ID" value="RKS71404.1"/>
    <property type="molecule type" value="Genomic_DNA"/>
</dbReference>
<feature type="DNA-binding region" description="H-T-H motif" evidence="4">
    <location>
        <begin position="54"/>
        <end position="73"/>
    </location>
</feature>
<feature type="domain" description="HTH tetR-type" evidence="6">
    <location>
        <begin position="31"/>
        <end position="91"/>
    </location>
</feature>
<dbReference type="Pfam" id="PF00440">
    <property type="entry name" value="TetR_N"/>
    <property type="match status" value="1"/>
</dbReference>
<dbReference type="InParanoid" id="A0A420XLJ6"/>
<evidence type="ECO:0000256" key="3">
    <source>
        <dbReference type="ARBA" id="ARBA00023163"/>
    </source>
</evidence>
<dbReference type="PRINTS" id="PR00455">
    <property type="entry name" value="HTHTETR"/>
</dbReference>
<dbReference type="InterPro" id="IPR011075">
    <property type="entry name" value="TetR_C"/>
</dbReference>
<dbReference type="Gene3D" id="1.10.10.60">
    <property type="entry name" value="Homeodomain-like"/>
    <property type="match status" value="1"/>
</dbReference>
<evidence type="ECO:0000256" key="4">
    <source>
        <dbReference type="PROSITE-ProRule" id="PRU00335"/>
    </source>
</evidence>
<keyword evidence="1" id="KW-0805">Transcription regulation</keyword>
<protein>
    <submittedName>
        <fullName evidence="7">AcrR family transcriptional regulator</fullName>
    </submittedName>
</protein>
<dbReference type="Proteomes" id="UP000281955">
    <property type="component" value="Unassembled WGS sequence"/>
</dbReference>
<dbReference type="InterPro" id="IPR050109">
    <property type="entry name" value="HTH-type_TetR-like_transc_reg"/>
</dbReference>
<dbReference type="Pfam" id="PF16859">
    <property type="entry name" value="TetR_C_11"/>
    <property type="match status" value="1"/>
</dbReference>
<dbReference type="GO" id="GO:0000976">
    <property type="term" value="F:transcription cis-regulatory region binding"/>
    <property type="evidence" value="ECO:0007669"/>
    <property type="project" value="TreeGrafter"/>
</dbReference>